<protein>
    <submittedName>
        <fullName evidence="4">tRNA(Arg) A34 adenosine deaminase TadA</fullName>
    </submittedName>
</protein>
<dbReference type="STRING" id="241145.SAMN05660776_0654"/>
<feature type="signal peptide" evidence="2">
    <location>
        <begin position="1"/>
        <end position="19"/>
    </location>
</feature>
<dbReference type="InterPro" id="IPR002125">
    <property type="entry name" value="CMP_dCMP_dom"/>
</dbReference>
<evidence type="ECO:0000259" key="3">
    <source>
        <dbReference type="PROSITE" id="PS51747"/>
    </source>
</evidence>
<dbReference type="Proteomes" id="UP000190230">
    <property type="component" value="Unassembled WGS sequence"/>
</dbReference>
<dbReference type="InterPro" id="IPR058535">
    <property type="entry name" value="MafB19-deam"/>
</dbReference>
<feature type="domain" description="CMP/dCMP-type deaminase" evidence="3">
    <location>
        <begin position="50"/>
        <end position="166"/>
    </location>
</feature>
<evidence type="ECO:0000256" key="1">
    <source>
        <dbReference type="SAM" id="MobiDB-lite"/>
    </source>
</evidence>
<keyword evidence="5" id="KW-1185">Reference proteome</keyword>
<dbReference type="CDD" id="cd01285">
    <property type="entry name" value="nucleoside_deaminase"/>
    <property type="match status" value="1"/>
</dbReference>
<dbReference type="PROSITE" id="PS51747">
    <property type="entry name" value="CYT_DCMP_DEAMINASES_2"/>
    <property type="match status" value="1"/>
</dbReference>
<dbReference type="AlphaFoldDB" id="A0A1T5AK56"/>
<name>A0A1T5AK56_9FLAO</name>
<dbReference type="PANTHER" id="PTHR11079:SF179">
    <property type="entry name" value="TRNA(ADENINE(34)) DEAMINASE, CHLOROPLASTIC"/>
    <property type="match status" value="1"/>
</dbReference>
<dbReference type="GO" id="GO:0002100">
    <property type="term" value="P:tRNA wobble adenosine to inosine editing"/>
    <property type="evidence" value="ECO:0007669"/>
    <property type="project" value="InterPro"/>
</dbReference>
<proteinExistence type="predicted"/>
<gene>
    <name evidence="4" type="ORF">SAMN05660776_0654</name>
</gene>
<keyword evidence="2" id="KW-0732">Signal</keyword>
<dbReference type="GO" id="GO:0046872">
    <property type="term" value="F:metal ion binding"/>
    <property type="evidence" value="ECO:0007669"/>
    <property type="project" value="UniProtKB-KW"/>
</dbReference>
<dbReference type="SUPFAM" id="SSF53927">
    <property type="entry name" value="Cytidine deaminase-like"/>
    <property type="match status" value="1"/>
</dbReference>
<dbReference type="InterPro" id="IPR016193">
    <property type="entry name" value="Cytidine_deaminase-like"/>
</dbReference>
<organism evidence="4 5">
    <name type="scientific">Salegentibacter holothuriorum</name>
    <dbReference type="NCBI Taxonomy" id="241145"/>
    <lineage>
        <taxon>Bacteria</taxon>
        <taxon>Pseudomonadati</taxon>
        <taxon>Bacteroidota</taxon>
        <taxon>Flavobacteriia</taxon>
        <taxon>Flavobacteriales</taxon>
        <taxon>Flavobacteriaceae</taxon>
        <taxon>Salegentibacter</taxon>
    </lineage>
</organism>
<reference evidence="5" key="1">
    <citation type="submission" date="2017-02" db="EMBL/GenBank/DDBJ databases">
        <authorList>
            <person name="Varghese N."/>
            <person name="Submissions S."/>
        </authorList>
    </citation>
    <scope>NUCLEOTIDE SEQUENCE [LARGE SCALE GENOMIC DNA]</scope>
    <source>
        <strain evidence="5">DSM 23405</strain>
    </source>
</reference>
<dbReference type="RefSeq" id="WP_079719253.1">
    <property type="nucleotide sequence ID" value="NZ_FUYY01000001.1"/>
</dbReference>
<feature type="chain" id="PRO_5012256336" evidence="2">
    <location>
        <begin position="20"/>
        <end position="205"/>
    </location>
</feature>
<dbReference type="Pfam" id="PF14437">
    <property type="entry name" value="MafB19-deam"/>
    <property type="match status" value="1"/>
</dbReference>
<evidence type="ECO:0000313" key="4">
    <source>
        <dbReference type="EMBL" id="SKB35402.1"/>
    </source>
</evidence>
<feature type="compositionally biased region" description="Polar residues" evidence="1">
    <location>
        <begin position="30"/>
        <end position="44"/>
    </location>
</feature>
<evidence type="ECO:0000256" key="2">
    <source>
        <dbReference type="SAM" id="SignalP"/>
    </source>
</evidence>
<sequence length="205" mass="22940">MKIFSFTLGLILTSGIVFSQSEVDQKPTKHQQNQSLMSHSSADSDTIFTPTDLKFLKYSLDLAEEALEAGDQPFGSILVNAENDIIAEARNRINEKNVLAHPEIELAEWAIENLSLEERQQTKMYTTGEHCPMCAGAHAWAQIGGLYYLSSAKQLGKWLNEFGVDSAPIEFIPAEEIVKNAIIKGPTKGEMLMEIKQMHKSYYQD</sequence>
<dbReference type="GO" id="GO:0052717">
    <property type="term" value="F:tRNA-specific adenosine-34 deaminase activity"/>
    <property type="evidence" value="ECO:0007669"/>
    <property type="project" value="UniProtKB-EC"/>
</dbReference>
<evidence type="ECO:0000313" key="5">
    <source>
        <dbReference type="Proteomes" id="UP000190230"/>
    </source>
</evidence>
<dbReference type="OrthoDB" id="9802676at2"/>
<feature type="region of interest" description="Disordered" evidence="1">
    <location>
        <begin position="24"/>
        <end position="44"/>
    </location>
</feature>
<dbReference type="EMBL" id="FUYY01000001">
    <property type="protein sequence ID" value="SKB35402.1"/>
    <property type="molecule type" value="Genomic_DNA"/>
</dbReference>
<dbReference type="Gene3D" id="3.40.140.10">
    <property type="entry name" value="Cytidine Deaminase, domain 2"/>
    <property type="match status" value="1"/>
</dbReference>
<accession>A0A1T5AK56</accession>
<dbReference type="PANTHER" id="PTHR11079">
    <property type="entry name" value="CYTOSINE DEAMINASE FAMILY MEMBER"/>
    <property type="match status" value="1"/>
</dbReference>